<dbReference type="EMBL" id="CP015772">
    <property type="protein sequence ID" value="ANH80947.1"/>
    <property type="molecule type" value="Genomic_DNA"/>
</dbReference>
<dbReference type="Proteomes" id="UP000077667">
    <property type="component" value="Chromosome"/>
</dbReference>
<dbReference type="PANTHER" id="PTHR34595">
    <property type="entry name" value="BLR5612 PROTEIN"/>
    <property type="match status" value="1"/>
</dbReference>
<protein>
    <recommendedName>
        <fullName evidence="1">DUF403 domain-containing protein</fullName>
    </recommendedName>
</protein>
<feature type="domain" description="DUF403" evidence="1">
    <location>
        <begin position="1"/>
        <end position="298"/>
    </location>
</feature>
<dbReference type="PANTHER" id="PTHR34595:SF7">
    <property type="entry name" value="SLL1039 PROTEIN"/>
    <property type="match status" value="1"/>
</dbReference>
<evidence type="ECO:0000313" key="3">
    <source>
        <dbReference type="Proteomes" id="UP000077667"/>
    </source>
</evidence>
<organism evidence="2 3">
    <name type="scientific">Niabella ginsenosidivorans</name>
    <dbReference type="NCBI Taxonomy" id="1176587"/>
    <lineage>
        <taxon>Bacteria</taxon>
        <taxon>Pseudomonadati</taxon>
        <taxon>Bacteroidota</taxon>
        <taxon>Chitinophagia</taxon>
        <taxon>Chitinophagales</taxon>
        <taxon>Chitinophagaceae</taxon>
        <taxon>Niabella</taxon>
    </lineage>
</organism>
<gene>
    <name evidence="2" type="ORF">A8C56_08080</name>
</gene>
<reference evidence="2 3" key="1">
    <citation type="submission" date="2016-05" db="EMBL/GenBank/DDBJ databases">
        <title>Niabella ginsenosidivorans BS26 whole genome sequencing.</title>
        <authorList>
            <person name="Im W.T."/>
            <person name="Siddiqi M.Z."/>
        </authorList>
    </citation>
    <scope>NUCLEOTIDE SEQUENCE [LARGE SCALE GENOMIC DNA]</scope>
    <source>
        <strain evidence="2 3">BS26</strain>
    </source>
</reference>
<dbReference type="InterPro" id="IPR007296">
    <property type="entry name" value="DUF403"/>
</dbReference>
<sequence length="301" mass="35106">MSRYMERADIVSRTLANGFYASYDISSRQVFNWSALVKIFCYRTDEEIEAIAASSDNVLRELLIRDKNNSLKELVLKARENARGAQEHLTKEVWESINETYHSTVHINIEKVIADGDQMNLILHKIDESLIYYGVFENTMPRGQGWNFMNLGRFVERSMQTLNFAEAKFAAFNNNDPECLSILYWKNLLLNLSGYELYLKSYRGENHMQNITDMIFLKNIFPRSITYSFGKIQLYIRNILKENNHPNNPLIERKTGALFSKIAYTDLQGIREKGVLAFIEELKSDLYQLSQLIGQSFFSYY</sequence>
<proteinExistence type="predicted"/>
<keyword evidence="3" id="KW-1185">Reference proteome</keyword>
<dbReference type="Pfam" id="PF04168">
    <property type="entry name" value="Alpha-E"/>
    <property type="match status" value="1"/>
</dbReference>
<evidence type="ECO:0000259" key="1">
    <source>
        <dbReference type="Pfam" id="PF04168"/>
    </source>
</evidence>
<dbReference type="KEGG" id="nia:A8C56_08080"/>
<accession>A0A1A9HZW5</accession>
<name>A0A1A9HZW5_9BACT</name>
<dbReference type="AlphaFoldDB" id="A0A1A9HZW5"/>
<dbReference type="InterPro" id="IPR051680">
    <property type="entry name" value="ATP-dep_Glu-Cys_Ligase-2"/>
</dbReference>
<evidence type="ECO:0000313" key="2">
    <source>
        <dbReference type="EMBL" id="ANH80947.1"/>
    </source>
</evidence>
<dbReference type="STRING" id="1176587.A8C56_08080"/>